<gene>
    <name evidence="1" type="ORF">CXK92_00515</name>
</gene>
<evidence type="ECO:0000313" key="1">
    <source>
        <dbReference type="EMBL" id="PNF81995.1"/>
    </source>
</evidence>
<sequence length="81" mass="9025">MRTWRRSLSGWQGHELLSKVKKVEAVICPGIGCAFSVNAQIASRLAAGGSFHIVELFVLALTACQFVKGCFMCDIVYQRYR</sequence>
<dbReference type="Proteomes" id="UP000235925">
    <property type="component" value="Unassembled WGS sequence"/>
</dbReference>
<name>A0A2N8S5U5_STUST</name>
<organism evidence="1 2">
    <name type="scientific">Stutzerimonas stutzeri</name>
    <name type="common">Pseudomonas stutzeri</name>
    <dbReference type="NCBI Taxonomy" id="316"/>
    <lineage>
        <taxon>Bacteria</taxon>
        <taxon>Pseudomonadati</taxon>
        <taxon>Pseudomonadota</taxon>
        <taxon>Gammaproteobacteria</taxon>
        <taxon>Pseudomonadales</taxon>
        <taxon>Pseudomonadaceae</taxon>
        <taxon>Stutzerimonas</taxon>
    </lineage>
</organism>
<dbReference type="EMBL" id="POUN01000001">
    <property type="protein sequence ID" value="PNF81995.1"/>
    <property type="molecule type" value="Genomic_DNA"/>
</dbReference>
<reference evidence="1 2" key="1">
    <citation type="submission" date="2018-01" db="EMBL/GenBank/DDBJ databases">
        <title>Denitrification phenotypes of diverse strains of Pseudomonas stutzeri.</title>
        <authorList>
            <person name="Milligan D.A."/>
            <person name="Bergaust L."/>
            <person name="Bakken L.R."/>
            <person name="Frostegard A."/>
        </authorList>
    </citation>
    <scope>NUCLEOTIDE SEQUENCE [LARGE SCALE GENOMIC DNA]</scope>
    <source>
        <strain evidence="1 2">KC</strain>
    </source>
</reference>
<dbReference type="AlphaFoldDB" id="A0A2N8S5U5"/>
<protein>
    <submittedName>
        <fullName evidence="1">Uncharacterized protein</fullName>
    </submittedName>
</protein>
<comment type="caution">
    <text evidence="1">The sequence shown here is derived from an EMBL/GenBank/DDBJ whole genome shotgun (WGS) entry which is preliminary data.</text>
</comment>
<evidence type="ECO:0000313" key="2">
    <source>
        <dbReference type="Proteomes" id="UP000235925"/>
    </source>
</evidence>
<proteinExistence type="predicted"/>
<accession>A0A2N8S5U5</accession>